<accession>A0ABQ3MCN5</accession>
<evidence type="ECO:0000256" key="1">
    <source>
        <dbReference type="SAM" id="MobiDB-lite"/>
    </source>
</evidence>
<dbReference type="Proteomes" id="UP000605568">
    <property type="component" value="Unassembled WGS sequence"/>
</dbReference>
<protein>
    <recommendedName>
        <fullName evidence="2">TNase-like domain-containing protein</fullName>
    </recommendedName>
</protein>
<comment type="caution">
    <text evidence="3">The sequence shown here is derived from an EMBL/GenBank/DDBJ whole genome shotgun (WGS) entry which is preliminary data.</text>
</comment>
<reference evidence="4" key="1">
    <citation type="journal article" date="2019" name="Int. J. Syst. Evol. Microbiol.">
        <title>The Global Catalogue of Microorganisms (GCM) 10K type strain sequencing project: providing services to taxonomists for standard genome sequencing and annotation.</title>
        <authorList>
            <consortium name="The Broad Institute Genomics Platform"/>
            <consortium name="The Broad Institute Genome Sequencing Center for Infectious Disease"/>
            <person name="Wu L."/>
            <person name="Ma J."/>
        </authorList>
    </citation>
    <scope>NUCLEOTIDE SEQUENCE [LARGE SCALE GENOMIC DNA]</scope>
    <source>
        <strain evidence="4">CGMCC 4.7367</strain>
    </source>
</reference>
<evidence type="ECO:0000313" key="3">
    <source>
        <dbReference type="EMBL" id="GHH39749.1"/>
    </source>
</evidence>
<evidence type="ECO:0000313" key="4">
    <source>
        <dbReference type="Proteomes" id="UP000605568"/>
    </source>
</evidence>
<name>A0ABQ3MCN5_9PSEU</name>
<feature type="compositionally biased region" description="Low complexity" evidence="1">
    <location>
        <begin position="183"/>
        <end position="196"/>
    </location>
</feature>
<keyword evidence="4" id="KW-1185">Reference proteome</keyword>
<feature type="compositionally biased region" description="Low complexity" evidence="1">
    <location>
        <begin position="161"/>
        <end position="175"/>
    </location>
</feature>
<dbReference type="Pfam" id="PF00565">
    <property type="entry name" value="SNase"/>
    <property type="match status" value="1"/>
</dbReference>
<feature type="compositionally biased region" description="Pro residues" evidence="1">
    <location>
        <begin position="197"/>
        <end position="215"/>
    </location>
</feature>
<feature type="region of interest" description="Disordered" evidence="1">
    <location>
        <begin position="135"/>
        <end position="258"/>
    </location>
</feature>
<dbReference type="SUPFAM" id="SSF50199">
    <property type="entry name" value="Staphylococcal nuclease"/>
    <property type="match status" value="1"/>
</dbReference>
<feature type="compositionally biased region" description="Basic and acidic residues" evidence="1">
    <location>
        <begin position="231"/>
        <end position="243"/>
    </location>
</feature>
<dbReference type="InterPro" id="IPR016071">
    <property type="entry name" value="Staphylococal_nuclease_OB-fold"/>
</dbReference>
<evidence type="ECO:0000259" key="2">
    <source>
        <dbReference type="Pfam" id="PF00565"/>
    </source>
</evidence>
<organism evidence="3 4">
    <name type="scientific">Lentzea cavernae</name>
    <dbReference type="NCBI Taxonomy" id="2020703"/>
    <lineage>
        <taxon>Bacteria</taxon>
        <taxon>Bacillati</taxon>
        <taxon>Actinomycetota</taxon>
        <taxon>Actinomycetes</taxon>
        <taxon>Pseudonocardiales</taxon>
        <taxon>Pseudonocardiaceae</taxon>
        <taxon>Lentzea</taxon>
    </lineage>
</organism>
<gene>
    <name evidence="3" type="ORF">GCM10017774_31880</name>
</gene>
<proteinExistence type="predicted"/>
<sequence length="258" mass="26681">MVACLGVLTALATTGAVGFSGAGTPRQRGGGGLDEATSRGDSVEVTISAVSDVDLFEGADLATGLAFRGRVAGLSRTADCWAAESRATARELLAGENVRLVVRKDDVSDDDRIAVDVRLPDGSDYARSVVSGGLAQADTSARGDLAPVESTAREERRGLWSAACAPGSATTTSSSAPPPSTPDPVTTTAPTTTTAPSPGPVPPPSPPAPPPPPPTEEWDDPRLGRFCLVEGARRTTPDGHEMVCTRNPKNQLRWRRAD</sequence>
<dbReference type="EMBL" id="BNAR01000004">
    <property type="protein sequence ID" value="GHH39749.1"/>
    <property type="molecule type" value="Genomic_DNA"/>
</dbReference>
<feature type="domain" description="TNase-like" evidence="2">
    <location>
        <begin position="77"/>
        <end position="161"/>
    </location>
</feature>
<dbReference type="InterPro" id="IPR035437">
    <property type="entry name" value="SNase_OB-fold_sf"/>
</dbReference>
<dbReference type="Gene3D" id="2.40.50.90">
    <property type="match status" value="1"/>
</dbReference>